<sequence>MVADFPGKGLINSIINTNPKNGWEQQGNDYFYYQHGEKQTGWKHIKDGSLVSKEENGNWYYFEKNGKMHTGWLYSKDGQEVSKETPGGNWYYFSKEKESGFEIGEMVRASDGYLSFKTEIDGKYYSFNAEGKCIDPD</sequence>
<feature type="repeat" description="Cell wall-binding" evidence="2">
    <location>
        <begin position="39"/>
        <end position="68"/>
    </location>
</feature>
<dbReference type="AlphaFoldDB" id="A0A9X7CP15"/>
<dbReference type="Pfam" id="PF01473">
    <property type="entry name" value="Choline_bind_1"/>
    <property type="match status" value="1"/>
</dbReference>
<dbReference type="InterPro" id="IPR018337">
    <property type="entry name" value="Cell_wall/Cho-bd_repeat"/>
</dbReference>
<keyword evidence="1" id="KW-0677">Repeat</keyword>
<comment type="caution">
    <text evidence="3">The sequence shown here is derived from an EMBL/GenBank/DDBJ whole genome shotgun (WGS) entry which is preliminary data.</text>
</comment>
<evidence type="ECO:0000256" key="1">
    <source>
        <dbReference type="ARBA" id="ARBA00022737"/>
    </source>
</evidence>
<protein>
    <submittedName>
        <fullName evidence="3">Uncharacterized protein</fullName>
    </submittedName>
</protein>
<reference evidence="3 4" key="1">
    <citation type="submission" date="2017-09" db="EMBL/GenBank/DDBJ databases">
        <title>Large-scale bioinformatics analysis of Bacillus genomes uncovers conserved roles of natural products in bacterial physiology.</title>
        <authorList>
            <consortium name="Agbiome Team Llc"/>
            <person name="Bleich R.M."/>
            <person name="Grubbs K.J."/>
            <person name="Santa Maria K.C."/>
            <person name="Allen S.E."/>
            <person name="Farag S."/>
            <person name="Shank E.A."/>
            <person name="Bowers A."/>
        </authorList>
    </citation>
    <scope>NUCLEOTIDE SEQUENCE [LARGE SCALE GENOMIC DNA]</scope>
    <source>
        <strain evidence="3 4">AFS041711</strain>
    </source>
</reference>
<accession>A0A9X7CP15</accession>
<name>A0A9X7CP15_BACCE</name>
<dbReference type="Proteomes" id="UP000224203">
    <property type="component" value="Unassembled WGS sequence"/>
</dbReference>
<dbReference type="Gene3D" id="2.10.270.10">
    <property type="entry name" value="Cholin Binding"/>
    <property type="match status" value="1"/>
</dbReference>
<dbReference type="PROSITE" id="PS51170">
    <property type="entry name" value="CW"/>
    <property type="match status" value="1"/>
</dbReference>
<gene>
    <name evidence="3" type="ORF">COC69_12735</name>
</gene>
<proteinExistence type="predicted"/>
<dbReference type="RefSeq" id="WP_098782749.1">
    <property type="nucleotide sequence ID" value="NZ_NULI01000067.1"/>
</dbReference>
<dbReference type="EMBL" id="NULI01000067">
    <property type="protein sequence ID" value="PGS79160.1"/>
    <property type="molecule type" value="Genomic_DNA"/>
</dbReference>
<evidence type="ECO:0000313" key="4">
    <source>
        <dbReference type="Proteomes" id="UP000224203"/>
    </source>
</evidence>
<evidence type="ECO:0000256" key="2">
    <source>
        <dbReference type="PROSITE-ProRule" id="PRU00591"/>
    </source>
</evidence>
<dbReference type="SUPFAM" id="SSF69360">
    <property type="entry name" value="Cell wall binding repeat"/>
    <property type="match status" value="1"/>
</dbReference>
<evidence type="ECO:0000313" key="3">
    <source>
        <dbReference type="EMBL" id="PGS79160.1"/>
    </source>
</evidence>
<organism evidence="3 4">
    <name type="scientific">Bacillus cereus</name>
    <dbReference type="NCBI Taxonomy" id="1396"/>
    <lineage>
        <taxon>Bacteria</taxon>
        <taxon>Bacillati</taxon>
        <taxon>Bacillota</taxon>
        <taxon>Bacilli</taxon>
        <taxon>Bacillales</taxon>
        <taxon>Bacillaceae</taxon>
        <taxon>Bacillus</taxon>
        <taxon>Bacillus cereus group</taxon>
    </lineage>
</organism>